<dbReference type="EMBL" id="JBBBZM010000616">
    <property type="protein sequence ID" value="KAL0630473.1"/>
    <property type="molecule type" value="Genomic_DNA"/>
</dbReference>
<name>A0ABR3G3T1_9PEZI</name>
<evidence type="ECO:0000313" key="3">
    <source>
        <dbReference type="Proteomes" id="UP001447188"/>
    </source>
</evidence>
<evidence type="ECO:0000313" key="2">
    <source>
        <dbReference type="EMBL" id="KAL0630473.1"/>
    </source>
</evidence>
<dbReference type="Proteomes" id="UP001447188">
    <property type="component" value="Unassembled WGS sequence"/>
</dbReference>
<keyword evidence="3" id="KW-1185">Reference proteome</keyword>
<gene>
    <name evidence="2" type="ORF">Q9L58_010680</name>
</gene>
<feature type="compositionally biased region" description="Pro residues" evidence="1">
    <location>
        <begin position="114"/>
        <end position="123"/>
    </location>
</feature>
<evidence type="ECO:0000256" key="1">
    <source>
        <dbReference type="SAM" id="MobiDB-lite"/>
    </source>
</evidence>
<reference evidence="2 3" key="1">
    <citation type="submission" date="2024-02" db="EMBL/GenBank/DDBJ databases">
        <title>Discinaceae phylogenomics.</title>
        <authorList>
            <person name="Dirks A.C."/>
            <person name="James T.Y."/>
        </authorList>
    </citation>
    <scope>NUCLEOTIDE SEQUENCE [LARGE SCALE GENOMIC DNA]</scope>
    <source>
        <strain evidence="2 3">ACD0624</strain>
    </source>
</reference>
<proteinExistence type="predicted"/>
<accession>A0ABR3G3T1</accession>
<feature type="region of interest" description="Disordered" evidence="1">
    <location>
        <begin position="67"/>
        <end position="123"/>
    </location>
</feature>
<protein>
    <submittedName>
        <fullName evidence="2">Uncharacterized protein</fullName>
    </submittedName>
</protein>
<feature type="compositionally biased region" description="Low complexity" evidence="1">
    <location>
        <begin position="85"/>
        <end position="96"/>
    </location>
</feature>
<organism evidence="2 3">
    <name type="scientific">Discina gigas</name>
    <dbReference type="NCBI Taxonomy" id="1032678"/>
    <lineage>
        <taxon>Eukaryota</taxon>
        <taxon>Fungi</taxon>
        <taxon>Dikarya</taxon>
        <taxon>Ascomycota</taxon>
        <taxon>Pezizomycotina</taxon>
        <taxon>Pezizomycetes</taxon>
        <taxon>Pezizales</taxon>
        <taxon>Discinaceae</taxon>
        <taxon>Discina</taxon>
    </lineage>
</organism>
<feature type="compositionally biased region" description="Pro residues" evidence="1">
    <location>
        <begin position="71"/>
        <end position="84"/>
    </location>
</feature>
<feature type="non-terminal residue" evidence="2">
    <location>
        <position position="123"/>
    </location>
</feature>
<sequence>MSEGAEPDGDRDHTVLHIESNLKRILTLEKRSNTPPSLRISCNDPVLVEKVASLTTKVAELERLILLRPAAPSPPRATSRPPPGTSSTTSPTPSGPHESLAQVTNKKAQKAKPTTPPTPAAPV</sequence>
<comment type="caution">
    <text evidence="2">The sequence shown here is derived from an EMBL/GenBank/DDBJ whole genome shotgun (WGS) entry which is preliminary data.</text>
</comment>